<dbReference type="SUPFAM" id="SSF63380">
    <property type="entry name" value="Riboflavin synthase domain-like"/>
    <property type="match status" value="1"/>
</dbReference>
<keyword evidence="5" id="KW-0560">Oxidoreductase</keyword>
<dbReference type="PROSITE" id="PS51384">
    <property type="entry name" value="FAD_FR"/>
    <property type="match status" value="1"/>
</dbReference>
<keyword evidence="4" id="KW-0479">Metal-binding</keyword>
<dbReference type="PANTHER" id="PTHR47354">
    <property type="entry name" value="NADH OXIDOREDUCTASE HCR"/>
    <property type="match status" value="1"/>
</dbReference>
<keyword evidence="11" id="KW-1185">Reference proteome</keyword>
<reference evidence="11" key="1">
    <citation type="submission" date="2016-10" db="EMBL/GenBank/DDBJ databases">
        <authorList>
            <person name="Varghese N."/>
            <person name="Submissions S."/>
        </authorList>
    </citation>
    <scope>NUCLEOTIDE SEQUENCE [LARGE SCALE GENOMIC DNA]</scope>
    <source>
        <strain evidence="11">DSM 44498</strain>
    </source>
</reference>
<dbReference type="Gene3D" id="3.90.380.10">
    <property type="entry name" value="Naphthalene 1,2-dioxygenase Alpha Subunit, Chain A, domain 1"/>
    <property type="match status" value="1"/>
</dbReference>
<dbReference type="PRINTS" id="PR00409">
    <property type="entry name" value="PHDIOXRDTASE"/>
</dbReference>
<dbReference type="Pfam" id="PF00111">
    <property type="entry name" value="Fer2"/>
    <property type="match status" value="1"/>
</dbReference>
<dbReference type="InterPro" id="IPR050415">
    <property type="entry name" value="MRET"/>
</dbReference>
<dbReference type="CDD" id="cd06185">
    <property type="entry name" value="PDR_like"/>
    <property type="match status" value="1"/>
</dbReference>
<keyword evidence="2" id="KW-0285">Flavoprotein</keyword>
<evidence type="ECO:0000256" key="4">
    <source>
        <dbReference type="ARBA" id="ARBA00022723"/>
    </source>
</evidence>
<dbReference type="InterPro" id="IPR017938">
    <property type="entry name" value="Riboflavin_synthase-like_b-brl"/>
</dbReference>
<evidence type="ECO:0000256" key="7">
    <source>
        <dbReference type="ARBA" id="ARBA00023014"/>
    </source>
</evidence>
<dbReference type="InterPro" id="IPR006058">
    <property type="entry name" value="2Fe2S_fd_BS"/>
</dbReference>
<comment type="cofactor">
    <cofactor evidence="1">
        <name>FAD</name>
        <dbReference type="ChEBI" id="CHEBI:57692"/>
    </cofactor>
</comment>
<evidence type="ECO:0000259" key="9">
    <source>
        <dbReference type="PROSITE" id="PS51384"/>
    </source>
</evidence>
<keyword evidence="6" id="KW-0408">Iron</keyword>
<dbReference type="GO" id="GO:0016491">
    <property type="term" value="F:oxidoreductase activity"/>
    <property type="evidence" value="ECO:0007669"/>
    <property type="project" value="UniProtKB-KW"/>
</dbReference>
<dbReference type="GO" id="GO:0051537">
    <property type="term" value="F:2 iron, 2 sulfur cluster binding"/>
    <property type="evidence" value="ECO:0007669"/>
    <property type="project" value="UniProtKB-KW"/>
</dbReference>
<dbReference type="SUPFAM" id="SSF52343">
    <property type="entry name" value="Ferredoxin reductase-like, C-terminal NADP-linked domain"/>
    <property type="match status" value="1"/>
</dbReference>
<evidence type="ECO:0000256" key="3">
    <source>
        <dbReference type="ARBA" id="ARBA00022714"/>
    </source>
</evidence>
<dbReference type="Proteomes" id="UP000183561">
    <property type="component" value="Unassembled WGS sequence"/>
</dbReference>
<dbReference type="InterPro" id="IPR039261">
    <property type="entry name" value="FNR_nucleotide-bd"/>
</dbReference>
<dbReference type="SUPFAM" id="SSF55961">
    <property type="entry name" value="Bet v1-like"/>
    <property type="match status" value="1"/>
</dbReference>
<dbReference type="InterPro" id="IPR017927">
    <property type="entry name" value="FAD-bd_FR_type"/>
</dbReference>
<dbReference type="Gene3D" id="3.40.50.80">
    <property type="entry name" value="Nucleotide-binding domain of ferredoxin-NADP reductase (FNR) module"/>
    <property type="match status" value="1"/>
</dbReference>
<dbReference type="PROSITE" id="PS51085">
    <property type="entry name" value="2FE2S_FER_2"/>
    <property type="match status" value="1"/>
</dbReference>
<gene>
    <name evidence="10" type="ORF">SAMN04490239_4465</name>
</gene>
<evidence type="ECO:0000256" key="5">
    <source>
        <dbReference type="ARBA" id="ARBA00023002"/>
    </source>
</evidence>
<dbReference type="InterPro" id="IPR036010">
    <property type="entry name" value="2Fe-2S_ferredoxin-like_sf"/>
</dbReference>
<proteinExistence type="predicted"/>
<dbReference type="CDD" id="cd00207">
    <property type="entry name" value="fer2"/>
    <property type="match status" value="1"/>
</dbReference>
<dbReference type="InterPro" id="IPR012675">
    <property type="entry name" value="Beta-grasp_dom_sf"/>
</dbReference>
<dbReference type="GO" id="GO:0046872">
    <property type="term" value="F:metal ion binding"/>
    <property type="evidence" value="ECO:0007669"/>
    <property type="project" value="UniProtKB-KW"/>
</dbReference>
<feature type="domain" description="FAD-binding FR-type" evidence="9">
    <location>
        <begin position="129"/>
        <end position="231"/>
    </location>
</feature>
<evidence type="ECO:0000259" key="8">
    <source>
        <dbReference type="PROSITE" id="PS51085"/>
    </source>
</evidence>
<keyword evidence="3" id="KW-0001">2Fe-2S</keyword>
<feature type="domain" description="2Fe-2S ferredoxin-type" evidence="8">
    <location>
        <begin position="354"/>
        <end position="439"/>
    </location>
</feature>
<name>A0A1H4TCN2_9NOCA</name>
<accession>A0A1H4TCN2</accession>
<dbReference type="Gene3D" id="3.10.20.30">
    <property type="match status" value="1"/>
</dbReference>
<dbReference type="Gene3D" id="2.40.30.10">
    <property type="entry name" value="Translation factors"/>
    <property type="match status" value="1"/>
</dbReference>
<organism evidence="10 11">
    <name type="scientific">Rhodococcus koreensis</name>
    <dbReference type="NCBI Taxonomy" id="99653"/>
    <lineage>
        <taxon>Bacteria</taxon>
        <taxon>Bacillati</taxon>
        <taxon>Actinomycetota</taxon>
        <taxon>Actinomycetes</taxon>
        <taxon>Mycobacteriales</taxon>
        <taxon>Nocardiaceae</taxon>
        <taxon>Rhodococcus</taxon>
    </lineage>
</organism>
<dbReference type="AlphaFoldDB" id="A0A1H4TCN2"/>
<evidence type="ECO:0000256" key="1">
    <source>
        <dbReference type="ARBA" id="ARBA00001974"/>
    </source>
</evidence>
<dbReference type="PROSITE" id="PS00197">
    <property type="entry name" value="2FE2S_FER_1"/>
    <property type="match status" value="1"/>
</dbReference>
<evidence type="ECO:0000256" key="6">
    <source>
        <dbReference type="ARBA" id="ARBA00023004"/>
    </source>
</evidence>
<dbReference type="PANTHER" id="PTHR47354:SF1">
    <property type="entry name" value="CARNITINE MONOOXYGENASE REDUCTASE SUBUNIT"/>
    <property type="match status" value="1"/>
</dbReference>
<evidence type="ECO:0000313" key="11">
    <source>
        <dbReference type="Proteomes" id="UP000183561"/>
    </source>
</evidence>
<sequence>MFDISATVESLIVAFEPRSGLIDLTEIPAGSHGSRFVVDTFVKPGTDPKVLGQWPDVYDRTFDEDKTVVAAQQGGYDSGAVPQGRLMTNCESTIAMFQRRTWQAMAATHTTVRQHPDAPASPPVSQRTLREADLVVEAVETEADGVASLTLTPPAGVTLPAWEPGAHIDLCLTDSLTRQYSLCGAPHDHDRWRVAVLREPRSRGGSAHVHDHIAAGASIRVRGPRNHFRMPDAESYVFVAGGIGITPILPMIEDAERRAKPWKLLYGGRTRSSMAFLSHLERHGDKVLVSPQDTDGLLDLEAFLGSADPGTTVLACGPAPLLDALATACSAVDLTLQTERFSAPTQHDEINTAFDVVLARTGDILHVLENRSILDVVREHGVPVLSSCREGLCGTCETPVLEGRPEHRDTVLTDDERERGDTMMICVSRCTSDRLVLDL</sequence>
<keyword evidence="7" id="KW-0411">Iron-sulfur</keyword>
<evidence type="ECO:0000313" key="10">
    <source>
        <dbReference type="EMBL" id="SEC53901.1"/>
    </source>
</evidence>
<protein>
    <submittedName>
        <fullName evidence="10">Ferredoxin-NADP reductase</fullName>
    </submittedName>
</protein>
<dbReference type="InterPro" id="IPR001041">
    <property type="entry name" value="2Fe-2S_ferredoxin-type"/>
</dbReference>
<dbReference type="EMBL" id="FNSV01000005">
    <property type="protein sequence ID" value="SEC53901.1"/>
    <property type="molecule type" value="Genomic_DNA"/>
</dbReference>
<evidence type="ECO:0000256" key="2">
    <source>
        <dbReference type="ARBA" id="ARBA00022630"/>
    </source>
</evidence>
<dbReference type="SUPFAM" id="SSF54292">
    <property type="entry name" value="2Fe-2S ferredoxin-like"/>
    <property type="match status" value="1"/>
</dbReference>